<evidence type="ECO:0000256" key="6">
    <source>
        <dbReference type="ARBA" id="ARBA00022989"/>
    </source>
</evidence>
<reference evidence="11" key="1">
    <citation type="submission" date="2018-05" db="EMBL/GenBank/DDBJ databases">
        <title>Identification and expression analysis of candidate chemosensory receptors in the white-spotted flower chafer, Protaetia brevitarsis.</title>
        <authorList>
            <person name="Zhang T."/>
        </authorList>
    </citation>
    <scope>NUCLEOTIDE SEQUENCE</scope>
</reference>
<evidence type="ECO:0000256" key="9">
    <source>
        <dbReference type="ARBA" id="ARBA00023224"/>
    </source>
</evidence>
<feature type="transmembrane region" description="Helical" evidence="10">
    <location>
        <begin position="128"/>
        <end position="149"/>
    </location>
</feature>
<feature type="transmembrane region" description="Helical" evidence="10">
    <location>
        <begin position="183"/>
        <end position="202"/>
    </location>
</feature>
<evidence type="ECO:0000256" key="4">
    <source>
        <dbReference type="ARBA" id="ARBA00022692"/>
    </source>
</evidence>
<feature type="transmembrane region" description="Helical" evidence="10">
    <location>
        <begin position="285"/>
        <end position="306"/>
    </location>
</feature>
<protein>
    <submittedName>
        <fullName evidence="11">Odorant receptor</fullName>
    </submittedName>
</protein>
<proteinExistence type="evidence at transcript level"/>
<keyword evidence="3" id="KW-0716">Sensory transduction</keyword>
<keyword evidence="9" id="KW-0807">Transducer</keyword>
<dbReference type="Pfam" id="PF02949">
    <property type="entry name" value="7tm_6"/>
    <property type="match status" value="1"/>
</dbReference>
<feature type="transmembrane region" description="Helical" evidence="10">
    <location>
        <begin position="30"/>
        <end position="56"/>
    </location>
</feature>
<dbReference type="PANTHER" id="PTHR21137:SF35">
    <property type="entry name" value="ODORANT RECEPTOR 19A-RELATED"/>
    <property type="match status" value="1"/>
</dbReference>
<evidence type="ECO:0000256" key="3">
    <source>
        <dbReference type="ARBA" id="ARBA00022606"/>
    </source>
</evidence>
<evidence type="ECO:0000256" key="7">
    <source>
        <dbReference type="ARBA" id="ARBA00023136"/>
    </source>
</evidence>
<feature type="transmembrane region" description="Helical" evidence="10">
    <location>
        <begin position="208"/>
        <end position="226"/>
    </location>
</feature>
<keyword evidence="8 11" id="KW-0675">Receptor</keyword>
<keyword evidence="2" id="KW-1003">Cell membrane</keyword>
<keyword evidence="4 10" id="KW-0812">Transmembrane</keyword>
<comment type="subcellular location">
    <subcellularLocation>
        <location evidence="1">Cell membrane</location>
        <topology evidence="1">Multi-pass membrane protein</topology>
    </subcellularLocation>
</comment>
<gene>
    <name evidence="11" type="primary">OR63</name>
</gene>
<evidence type="ECO:0000256" key="1">
    <source>
        <dbReference type="ARBA" id="ARBA00004651"/>
    </source>
</evidence>
<evidence type="ECO:0000256" key="10">
    <source>
        <dbReference type="SAM" id="Phobius"/>
    </source>
</evidence>
<name>A0A411HR90_PROBE</name>
<keyword evidence="6 10" id="KW-1133">Transmembrane helix</keyword>
<evidence type="ECO:0000256" key="2">
    <source>
        <dbReference type="ARBA" id="ARBA00022475"/>
    </source>
</evidence>
<feature type="transmembrane region" description="Helical" evidence="10">
    <location>
        <begin position="68"/>
        <end position="88"/>
    </location>
</feature>
<dbReference type="GO" id="GO:0004984">
    <property type="term" value="F:olfactory receptor activity"/>
    <property type="evidence" value="ECO:0007669"/>
    <property type="project" value="InterPro"/>
</dbReference>
<evidence type="ECO:0000256" key="5">
    <source>
        <dbReference type="ARBA" id="ARBA00022725"/>
    </source>
</evidence>
<accession>A0A411HR90</accession>
<evidence type="ECO:0000256" key="8">
    <source>
        <dbReference type="ARBA" id="ARBA00023170"/>
    </source>
</evidence>
<organism evidence="11">
    <name type="scientific">Protaetia brevitarsis</name>
    <name type="common">White-spotted flower chafer beetle</name>
    <name type="synonym">Liocola brevitarsis</name>
    <dbReference type="NCBI Taxonomy" id="348688"/>
    <lineage>
        <taxon>Eukaryota</taxon>
        <taxon>Metazoa</taxon>
        <taxon>Ecdysozoa</taxon>
        <taxon>Arthropoda</taxon>
        <taxon>Hexapoda</taxon>
        <taxon>Insecta</taxon>
        <taxon>Pterygota</taxon>
        <taxon>Neoptera</taxon>
        <taxon>Endopterygota</taxon>
        <taxon>Coleoptera</taxon>
        <taxon>Polyphaga</taxon>
        <taxon>Scarabaeiformia</taxon>
        <taxon>Scarabaeidae</taxon>
        <taxon>Cetoniinae</taxon>
        <taxon>Protaetia</taxon>
        <taxon>Liocola</taxon>
    </lineage>
</organism>
<dbReference type="PANTHER" id="PTHR21137">
    <property type="entry name" value="ODORANT RECEPTOR"/>
    <property type="match status" value="1"/>
</dbReference>
<keyword evidence="5" id="KW-0552">Olfaction</keyword>
<evidence type="ECO:0000313" key="11">
    <source>
        <dbReference type="EMBL" id="QBB72995.1"/>
    </source>
</evidence>
<dbReference type="AlphaFoldDB" id="A0A411HR90"/>
<sequence length="315" mass="37463">MNNFFDVNFTILKVAGIWVPSPNSSYRAKFLYFVYNSFWITYSCLIFCPSELAYFINTYTSLKDLIKNVNMGMTHFLANIKVCMWFYYRKDIIGIIETLDIYGKRYESYGDFDNEKIVQKEKKFKDKFSVIFLLFGMLTSISSCMACFYQTLKLKLQEDERVQLSLPYFSYIPFDYEYSKVKFLIAIWYQFFPLFNYAYLIIGFDTLYIAILSYISAQLDIIYGAFETIRPRCMIRLKLDLPKNILKDPPMLMKEMHKEINKITYHLQVILDICRRLEDIYSTIILAQVLISLIVLCTCIFLVSLMNQNKYCSYR</sequence>
<keyword evidence="7 10" id="KW-0472">Membrane</keyword>
<dbReference type="InterPro" id="IPR004117">
    <property type="entry name" value="7tm6_olfct_rcpt"/>
</dbReference>
<dbReference type="GO" id="GO:0007165">
    <property type="term" value="P:signal transduction"/>
    <property type="evidence" value="ECO:0007669"/>
    <property type="project" value="UniProtKB-KW"/>
</dbReference>
<dbReference type="EMBL" id="MH324896">
    <property type="protein sequence ID" value="QBB72995.1"/>
    <property type="molecule type" value="mRNA"/>
</dbReference>
<dbReference type="GO" id="GO:0005549">
    <property type="term" value="F:odorant binding"/>
    <property type="evidence" value="ECO:0007669"/>
    <property type="project" value="InterPro"/>
</dbReference>
<dbReference type="GO" id="GO:0005886">
    <property type="term" value="C:plasma membrane"/>
    <property type="evidence" value="ECO:0007669"/>
    <property type="project" value="UniProtKB-SubCell"/>
</dbReference>